<organism evidence="3 4">
    <name type="scientific">Platanthera zijinensis</name>
    <dbReference type="NCBI Taxonomy" id="2320716"/>
    <lineage>
        <taxon>Eukaryota</taxon>
        <taxon>Viridiplantae</taxon>
        <taxon>Streptophyta</taxon>
        <taxon>Embryophyta</taxon>
        <taxon>Tracheophyta</taxon>
        <taxon>Spermatophyta</taxon>
        <taxon>Magnoliopsida</taxon>
        <taxon>Liliopsida</taxon>
        <taxon>Asparagales</taxon>
        <taxon>Orchidaceae</taxon>
        <taxon>Orchidoideae</taxon>
        <taxon>Orchideae</taxon>
        <taxon>Orchidinae</taxon>
        <taxon>Platanthera</taxon>
    </lineage>
</organism>
<proteinExistence type="predicted"/>
<feature type="domain" description="DUF7733" evidence="2">
    <location>
        <begin position="35"/>
        <end position="234"/>
    </location>
</feature>
<keyword evidence="4" id="KW-1185">Reference proteome</keyword>
<comment type="caution">
    <text evidence="3">The sequence shown here is derived from an EMBL/GenBank/DDBJ whole genome shotgun (WGS) entry which is preliminary data.</text>
</comment>
<evidence type="ECO:0000313" key="3">
    <source>
        <dbReference type="EMBL" id="KAK8952196.1"/>
    </source>
</evidence>
<evidence type="ECO:0000259" key="2">
    <source>
        <dbReference type="Pfam" id="PF24867"/>
    </source>
</evidence>
<name>A0AAP0GDD8_9ASPA</name>
<dbReference type="Pfam" id="PF24867">
    <property type="entry name" value="DUF7733"/>
    <property type="match status" value="1"/>
</dbReference>
<keyword evidence="1" id="KW-1133">Transmembrane helix</keyword>
<evidence type="ECO:0000256" key="1">
    <source>
        <dbReference type="SAM" id="Phobius"/>
    </source>
</evidence>
<feature type="transmembrane region" description="Helical" evidence="1">
    <location>
        <begin position="99"/>
        <end position="119"/>
    </location>
</feature>
<evidence type="ECO:0000313" key="4">
    <source>
        <dbReference type="Proteomes" id="UP001418222"/>
    </source>
</evidence>
<dbReference type="InterPro" id="IPR056635">
    <property type="entry name" value="DUF7733"/>
</dbReference>
<sequence length="240" mass="26188">MSGGIGLTSNDIGLPNEHDAGSVALPELNPSRRFLSFRQLNALTLSIVLAASGMVPTFDLAVSVLSLPYILFLSRFAFPPLRPSRSVSPPVFGAGNRLLAVHVTIGAILGLLLPIVYILDGLIEGDKEGIKTAVPHVFLLSIQVFMEGVTFSPQFSLPIRAFVPVFFNALRMLTIIDWASSEMLREALAGGDQRSELRLLAGRVLAVANLVFWSFNLFGFLLPVYLPRAFSIHYGHKEKQ</sequence>
<dbReference type="EMBL" id="JBBWWQ010000003">
    <property type="protein sequence ID" value="KAK8952196.1"/>
    <property type="molecule type" value="Genomic_DNA"/>
</dbReference>
<keyword evidence="1" id="KW-0812">Transmembrane</keyword>
<gene>
    <name evidence="3" type="ORF">KSP39_PZI004861</name>
</gene>
<keyword evidence="1" id="KW-0472">Membrane</keyword>
<dbReference type="PANTHER" id="PTHR33829">
    <property type="entry name" value="OSJNBA0044M19.10 PROTEIN"/>
    <property type="match status" value="1"/>
</dbReference>
<reference evidence="3 4" key="1">
    <citation type="journal article" date="2022" name="Nat. Plants">
        <title>Genomes of leafy and leafless Platanthera orchids illuminate the evolution of mycoheterotrophy.</title>
        <authorList>
            <person name="Li M.H."/>
            <person name="Liu K.W."/>
            <person name="Li Z."/>
            <person name="Lu H.C."/>
            <person name="Ye Q.L."/>
            <person name="Zhang D."/>
            <person name="Wang J.Y."/>
            <person name="Li Y.F."/>
            <person name="Zhong Z.M."/>
            <person name="Liu X."/>
            <person name="Yu X."/>
            <person name="Liu D.K."/>
            <person name="Tu X.D."/>
            <person name="Liu B."/>
            <person name="Hao Y."/>
            <person name="Liao X.Y."/>
            <person name="Jiang Y.T."/>
            <person name="Sun W.H."/>
            <person name="Chen J."/>
            <person name="Chen Y.Q."/>
            <person name="Ai Y."/>
            <person name="Zhai J.W."/>
            <person name="Wu S.S."/>
            <person name="Zhou Z."/>
            <person name="Hsiao Y.Y."/>
            <person name="Wu W.L."/>
            <person name="Chen Y.Y."/>
            <person name="Lin Y.F."/>
            <person name="Hsu J.L."/>
            <person name="Li C.Y."/>
            <person name="Wang Z.W."/>
            <person name="Zhao X."/>
            <person name="Zhong W.Y."/>
            <person name="Ma X.K."/>
            <person name="Ma L."/>
            <person name="Huang J."/>
            <person name="Chen G.Z."/>
            <person name="Huang M.Z."/>
            <person name="Huang L."/>
            <person name="Peng D.H."/>
            <person name="Luo Y.B."/>
            <person name="Zou S.Q."/>
            <person name="Chen S.P."/>
            <person name="Lan S."/>
            <person name="Tsai W.C."/>
            <person name="Van de Peer Y."/>
            <person name="Liu Z.J."/>
        </authorList>
    </citation>
    <scope>NUCLEOTIDE SEQUENCE [LARGE SCALE GENOMIC DNA]</scope>
    <source>
        <strain evidence="3">Lor287</strain>
    </source>
</reference>
<dbReference type="Proteomes" id="UP001418222">
    <property type="component" value="Unassembled WGS sequence"/>
</dbReference>
<accession>A0AAP0GDD8</accession>
<dbReference type="AlphaFoldDB" id="A0AAP0GDD8"/>
<feature type="transmembrane region" description="Helical" evidence="1">
    <location>
        <begin position="200"/>
        <end position="226"/>
    </location>
</feature>
<protein>
    <recommendedName>
        <fullName evidence="2">DUF7733 domain-containing protein</fullName>
    </recommendedName>
</protein>
<feature type="transmembrane region" description="Helical" evidence="1">
    <location>
        <begin position="35"/>
        <end position="54"/>
    </location>
</feature>
<dbReference type="PANTHER" id="PTHR33829:SF1">
    <property type="entry name" value="TRANSMEMBRANE PROTEIN"/>
    <property type="match status" value="1"/>
</dbReference>